<dbReference type="AlphaFoldDB" id="A0A2M9CWA0"/>
<dbReference type="EMBL" id="PGFG01000001">
    <property type="protein sequence ID" value="PJJ76186.1"/>
    <property type="molecule type" value="Genomic_DNA"/>
</dbReference>
<dbReference type="Proteomes" id="UP000230000">
    <property type="component" value="Unassembled WGS sequence"/>
</dbReference>
<dbReference type="RefSeq" id="WP_100314704.1">
    <property type="nucleotide sequence ID" value="NZ_PGFG01000001.1"/>
</dbReference>
<evidence type="ECO:0008006" key="3">
    <source>
        <dbReference type="Google" id="ProtNLM"/>
    </source>
</evidence>
<name>A0A2M9CWA0_9BACT</name>
<comment type="caution">
    <text evidence="1">The sequence shown here is derived from an EMBL/GenBank/DDBJ whole genome shotgun (WGS) entry which is preliminary data.</text>
</comment>
<organism evidence="1 2">
    <name type="scientific">Thermoflavifilum aggregans</name>
    <dbReference type="NCBI Taxonomy" id="454188"/>
    <lineage>
        <taxon>Bacteria</taxon>
        <taxon>Pseudomonadati</taxon>
        <taxon>Bacteroidota</taxon>
        <taxon>Chitinophagia</taxon>
        <taxon>Chitinophagales</taxon>
        <taxon>Chitinophagaceae</taxon>
        <taxon>Thermoflavifilum</taxon>
    </lineage>
</organism>
<sequence>MALAESNFEEIKKRVFDAYKNEEPVLYEFREFAKRLKNDIKRIKPYSVNAVSFVSSDGGDNRLYFNPATVELVRVVDSLGNQCALDAIASNSKASELNTRVDTTSPLLVQPLLKLCQDLNTDVVGLSYLLKGLGEPGKSTGAVRIYRDIVEWAVLYDLMKYREWGSDTIIVREGMLRTKSFKRDIFPEIDRLIRKAYEDHKKKNITVSLVGVAKQSAVLSRLAVALELEETFHKKYPCYVQVPKDIEEKCYNFDRTWLNTLETSQPYEEGRHLYQSMGKLFLVKFGDRPFDPVWPVDIAEWQVSEADKIIGQLTKDAQPGFPIPDFPMCVQKAHDLAKVNGLEVDILQDILFDGITQNLTPTEKEKVLRIKLLGQNLTNIRYRNA</sequence>
<evidence type="ECO:0000313" key="1">
    <source>
        <dbReference type="EMBL" id="PJJ76186.1"/>
    </source>
</evidence>
<protein>
    <recommendedName>
        <fullName evidence="3">NurA domain-containing protein</fullName>
    </recommendedName>
</protein>
<evidence type="ECO:0000313" key="2">
    <source>
        <dbReference type="Proteomes" id="UP000230000"/>
    </source>
</evidence>
<proteinExistence type="predicted"/>
<reference evidence="1 2" key="1">
    <citation type="submission" date="2017-11" db="EMBL/GenBank/DDBJ databases">
        <title>Genomic Encyclopedia of Archaeal and Bacterial Type Strains, Phase II (KMG-II): From Individual Species to Whole Genera.</title>
        <authorList>
            <person name="Goeker M."/>
        </authorList>
    </citation>
    <scope>NUCLEOTIDE SEQUENCE [LARGE SCALE GENOMIC DNA]</scope>
    <source>
        <strain evidence="1 2">DSM 27268</strain>
    </source>
</reference>
<dbReference type="OrthoDB" id="9147053at2"/>
<gene>
    <name evidence="1" type="ORF">BXY57_1792</name>
</gene>
<accession>A0A2M9CWA0</accession>
<keyword evidence="2" id="KW-1185">Reference proteome</keyword>